<sequence length="530" mass="56087">MSWTFRRAVTLSLVPWAFSGVVSCKKGKDAAASELKEAGYQLTDADWFRASREDNVGVLKKFISGGYDPAKIGPDGSTALHEAAKANAEKSADYLLKRGLSIDIQDRQGQTPLMAAVIADQSEMVSWLLRQGANPKLKDKDGFLPIMLAAREGSSGSISELAPYCREDLDAALLLAALDGNARSIDALTNYGASVYATMSDGRTPLMLAAENGNQDAVAMLLDIGSSRYSVDSNGDTAMDLAEQAGHSEIAAMISSNVGSVDLELESTDELAASMEATMDRLSDGVVTAADSKVPSSDPAVAGNDLPAGTTGMRAPSGEAVSDTPLHSATARATRPAVVPIEGAVFTSPKVIRVQVSEQGEPQKAVSRPARQEPLIMRMYRQTVLPVEVKSVKGSTATLQIASNPPKEIKVHEGDKIPNSQLVVVRVMTRTENSKFTDGESVQVPVVEVRDSNTGESRQWISGLPSTSHDPIALVEDGVSGTRFTAMPGQHFSSADGTEYVVSDVRPNQIVIEDVASGQVETIPLSGPRG</sequence>
<evidence type="ECO:0000256" key="2">
    <source>
        <dbReference type="ARBA" id="ARBA00023043"/>
    </source>
</evidence>
<organism evidence="5 6">
    <name type="scientific">Luteolibacter pohnpeiensis</name>
    <dbReference type="NCBI Taxonomy" id="454153"/>
    <lineage>
        <taxon>Bacteria</taxon>
        <taxon>Pseudomonadati</taxon>
        <taxon>Verrucomicrobiota</taxon>
        <taxon>Verrucomicrobiia</taxon>
        <taxon>Verrucomicrobiales</taxon>
        <taxon>Verrucomicrobiaceae</taxon>
        <taxon>Luteolibacter</taxon>
    </lineage>
</organism>
<dbReference type="PANTHER" id="PTHR24166">
    <property type="entry name" value="ROLLING PEBBLES, ISOFORM B"/>
    <property type="match status" value="1"/>
</dbReference>
<comment type="caution">
    <text evidence="5">The sequence shown here is derived from an EMBL/GenBank/DDBJ whole genome shotgun (WGS) entry which is preliminary data.</text>
</comment>
<keyword evidence="6" id="KW-1185">Reference proteome</keyword>
<protein>
    <submittedName>
        <fullName evidence="5">Ankyrin repeat domain-containing protein</fullName>
    </submittedName>
</protein>
<dbReference type="RefSeq" id="WP_200267474.1">
    <property type="nucleotide sequence ID" value="NZ_JAENIJ010000003.1"/>
</dbReference>
<keyword evidence="2 3" id="KW-0040">ANK repeat</keyword>
<dbReference type="PROSITE" id="PS50088">
    <property type="entry name" value="ANK_REPEAT"/>
    <property type="match status" value="3"/>
</dbReference>
<reference evidence="5" key="1">
    <citation type="submission" date="2021-01" db="EMBL/GenBank/DDBJ databases">
        <title>Modified the classification status of verrucomicrobia.</title>
        <authorList>
            <person name="Feng X."/>
        </authorList>
    </citation>
    <scope>NUCLEOTIDE SEQUENCE</scope>
    <source>
        <strain evidence="5">KCTC 22041</strain>
    </source>
</reference>
<dbReference type="PANTHER" id="PTHR24166:SF48">
    <property type="entry name" value="PROTEIN VAPYRIN"/>
    <property type="match status" value="1"/>
</dbReference>
<feature type="region of interest" description="Disordered" evidence="4">
    <location>
        <begin position="290"/>
        <end position="323"/>
    </location>
</feature>
<evidence type="ECO:0000256" key="1">
    <source>
        <dbReference type="ARBA" id="ARBA00022737"/>
    </source>
</evidence>
<proteinExistence type="predicted"/>
<dbReference type="EMBL" id="JAENIJ010000003">
    <property type="protein sequence ID" value="MBK1881357.1"/>
    <property type="molecule type" value="Genomic_DNA"/>
</dbReference>
<dbReference type="AlphaFoldDB" id="A0A934S2X9"/>
<dbReference type="Gene3D" id="1.25.40.20">
    <property type="entry name" value="Ankyrin repeat-containing domain"/>
    <property type="match status" value="2"/>
</dbReference>
<feature type="repeat" description="ANK" evidence="3">
    <location>
        <begin position="201"/>
        <end position="233"/>
    </location>
</feature>
<dbReference type="InterPro" id="IPR036770">
    <property type="entry name" value="Ankyrin_rpt-contain_sf"/>
</dbReference>
<dbReference type="SMART" id="SM00248">
    <property type="entry name" value="ANK"/>
    <property type="match status" value="5"/>
</dbReference>
<evidence type="ECO:0000256" key="3">
    <source>
        <dbReference type="PROSITE-ProRule" id="PRU00023"/>
    </source>
</evidence>
<dbReference type="PROSITE" id="PS50297">
    <property type="entry name" value="ANK_REP_REGION"/>
    <property type="match status" value="3"/>
</dbReference>
<feature type="repeat" description="ANK" evidence="3">
    <location>
        <begin position="108"/>
        <end position="140"/>
    </location>
</feature>
<name>A0A934S2X9_9BACT</name>
<evidence type="ECO:0000313" key="6">
    <source>
        <dbReference type="Proteomes" id="UP000603141"/>
    </source>
</evidence>
<accession>A0A934S2X9</accession>
<dbReference type="InterPro" id="IPR050889">
    <property type="entry name" value="Dendritic_Spine_Reg/Scaffold"/>
</dbReference>
<dbReference type="SUPFAM" id="SSF48403">
    <property type="entry name" value="Ankyrin repeat"/>
    <property type="match status" value="1"/>
</dbReference>
<dbReference type="Proteomes" id="UP000603141">
    <property type="component" value="Unassembled WGS sequence"/>
</dbReference>
<dbReference type="PROSITE" id="PS51257">
    <property type="entry name" value="PROKAR_LIPOPROTEIN"/>
    <property type="match status" value="1"/>
</dbReference>
<evidence type="ECO:0000313" key="5">
    <source>
        <dbReference type="EMBL" id="MBK1881357.1"/>
    </source>
</evidence>
<evidence type="ECO:0000256" key="4">
    <source>
        <dbReference type="SAM" id="MobiDB-lite"/>
    </source>
</evidence>
<dbReference type="InterPro" id="IPR002110">
    <property type="entry name" value="Ankyrin_rpt"/>
</dbReference>
<gene>
    <name evidence="5" type="ORF">JIN85_02955</name>
</gene>
<feature type="repeat" description="ANK" evidence="3">
    <location>
        <begin position="75"/>
        <end position="107"/>
    </location>
</feature>
<dbReference type="Pfam" id="PF12796">
    <property type="entry name" value="Ank_2"/>
    <property type="match status" value="2"/>
</dbReference>
<keyword evidence="1" id="KW-0677">Repeat</keyword>